<dbReference type="Proteomes" id="UP000029121">
    <property type="component" value="Unassembled WGS sequence"/>
</dbReference>
<dbReference type="OrthoDB" id="1108389at2759"/>
<gene>
    <name evidence="2" type="ORF">CARUB_v10006993mg</name>
</gene>
<dbReference type="KEGG" id="crb:17880984"/>
<accession>R0H1F6</accession>
<keyword evidence="1" id="KW-0732">Signal</keyword>
<organism evidence="2 3">
    <name type="scientific">Capsella rubella</name>
    <dbReference type="NCBI Taxonomy" id="81985"/>
    <lineage>
        <taxon>Eukaryota</taxon>
        <taxon>Viridiplantae</taxon>
        <taxon>Streptophyta</taxon>
        <taxon>Embryophyta</taxon>
        <taxon>Tracheophyta</taxon>
        <taxon>Spermatophyta</taxon>
        <taxon>Magnoliopsida</taxon>
        <taxon>eudicotyledons</taxon>
        <taxon>Gunneridae</taxon>
        <taxon>Pentapetalae</taxon>
        <taxon>rosids</taxon>
        <taxon>malvids</taxon>
        <taxon>Brassicales</taxon>
        <taxon>Brassicaceae</taxon>
        <taxon>Camelineae</taxon>
        <taxon>Capsella</taxon>
    </lineage>
</organism>
<dbReference type="InterPro" id="IPR036574">
    <property type="entry name" value="Scorpion_toxin-like_sf"/>
</dbReference>
<dbReference type="SUPFAM" id="SSF57095">
    <property type="entry name" value="Scorpion toxin-like"/>
    <property type="match status" value="1"/>
</dbReference>
<evidence type="ECO:0000313" key="2">
    <source>
        <dbReference type="EMBL" id="EOA18450.1"/>
    </source>
</evidence>
<protein>
    <recommendedName>
        <fullName evidence="4">Knottin scorpion toxin-like domain-containing protein</fullName>
    </recommendedName>
</protein>
<keyword evidence="3" id="KW-1185">Reference proteome</keyword>
<dbReference type="AlphaFoldDB" id="R0H1F6"/>
<reference evidence="3" key="1">
    <citation type="journal article" date="2013" name="Nat. Genet.">
        <title>The Capsella rubella genome and the genomic consequences of rapid mating system evolution.</title>
        <authorList>
            <person name="Slotte T."/>
            <person name="Hazzouri K.M."/>
            <person name="Agren J.A."/>
            <person name="Koenig D."/>
            <person name="Maumus F."/>
            <person name="Guo Y.L."/>
            <person name="Steige K."/>
            <person name="Platts A.E."/>
            <person name="Escobar J.S."/>
            <person name="Newman L.K."/>
            <person name="Wang W."/>
            <person name="Mandakova T."/>
            <person name="Vello E."/>
            <person name="Smith L.M."/>
            <person name="Henz S.R."/>
            <person name="Steffen J."/>
            <person name="Takuno S."/>
            <person name="Brandvain Y."/>
            <person name="Coop G."/>
            <person name="Andolfatto P."/>
            <person name="Hu T.T."/>
            <person name="Blanchette M."/>
            <person name="Clark R.M."/>
            <person name="Quesneville H."/>
            <person name="Nordborg M."/>
            <person name="Gaut B.S."/>
            <person name="Lysak M.A."/>
            <person name="Jenkins J."/>
            <person name="Grimwood J."/>
            <person name="Chapman J."/>
            <person name="Prochnik S."/>
            <person name="Shu S."/>
            <person name="Rokhsar D."/>
            <person name="Schmutz J."/>
            <person name="Weigel D."/>
            <person name="Wright S.I."/>
        </authorList>
    </citation>
    <scope>NUCLEOTIDE SEQUENCE [LARGE SCALE GENOMIC DNA]</scope>
    <source>
        <strain evidence="3">cv. Monte Gargano</strain>
    </source>
</reference>
<evidence type="ECO:0008006" key="4">
    <source>
        <dbReference type="Google" id="ProtNLM"/>
    </source>
</evidence>
<evidence type="ECO:0000256" key="1">
    <source>
        <dbReference type="SAM" id="SignalP"/>
    </source>
</evidence>
<proteinExistence type="predicted"/>
<name>R0H1F6_9BRAS</name>
<feature type="chain" id="PRO_5004351683" description="Knottin scorpion toxin-like domain-containing protein" evidence="1">
    <location>
        <begin position="23"/>
        <end position="106"/>
    </location>
</feature>
<evidence type="ECO:0000313" key="3">
    <source>
        <dbReference type="Proteomes" id="UP000029121"/>
    </source>
</evidence>
<sequence>MEKTALIFIGIVLFSTCTPIQARTGYLPCKKKANCVSLKCPTPFGSAECVKGGCECPLQRIVAAALPIDHGTNCVGVDSCIQFCKAKGKQADACLNNRCYCIKPPM</sequence>
<dbReference type="EMBL" id="KB870811">
    <property type="protein sequence ID" value="EOA18450.1"/>
    <property type="molecule type" value="Genomic_DNA"/>
</dbReference>
<feature type="signal peptide" evidence="1">
    <location>
        <begin position="1"/>
        <end position="22"/>
    </location>
</feature>